<evidence type="ECO:0000313" key="2">
    <source>
        <dbReference type="RefSeq" id="XP_075104583.1"/>
    </source>
</evidence>
<keyword evidence="1" id="KW-1185">Reference proteome</keyword>
<evidence type="ECO:0000313" key="1">
    <source>
        <dbReference type="Proteomes" id="UP000790787"/>
    </source>
</evidence>
<name>A0AC58U534_TOBAC</name>
<sequence length="129" mass="14669">MDSKKRDNCLHGEKRKAAMQLKRRDTYNQISPTRRDALLLSRRMRKQDTARHNLAENAIVAISEQASSSLYKAGFPKQTALTIREPHALLEKVASYQLCATTSRDNVEKGKDICNPLVIPEMVSLCVWK</sequence>
<gene>
    <name evidence="2" type="primary">LOC107802354</name>
</gene>
<reference evidence="1" key="1">
    <citation type="journal article" date="2014" name="Nat. Commun.">
        <title>The tobacco genome sequence and its comparison with those of tomato and potato.</title>
        <authorList>
            <person name="Sierro N."/>
            <person name="Battey J.N."/>
            <person name="Ouadi S."/>
            <person name="Bakaher N."/>
            <person name="Bovet L."/>
            <person name="Willig A."/>
            <person name="Goepfert S."/>
            <person name="Peitsch M.C."/>
            <person name="Ivanov N.V."/>
        </authorList>
    </citation>
    <scope>NUCLEOTIDE SEQUENCE [LARGE SCALE GENOMIC DNA]</scope>
</reference>
<dbReference type="Proteomes" id="UP000790787">
    <property type="component" value="Chromosome 24"/>
</dbReference>
<reference evidence="2" key="2">
    <citation type="submission" date="2025-08" db="UniProtKB">
        <authorList>
            <consortium name="RefSeq"/>
        </authorList>
    </citation>
    <scope>IDENTIFICATION</scope>
    <source>
        <tissue evidence="2">Leaf</tissue>
    </source>
</reference>
<organism evidence="1 2">
    <name type="scientific">Nicotiana tabacum</name>
    <name type="common">Common tobacco</name>
    <dbReference type="NCBI Taxonomy" id="4097"/>
    <lineage>
        <taxon>Eukaryota</taxon>
        <taxon>Viridiplantae</taxon>
        <taxon>Streptophyta</taxon>
        <taxon>Embryophyta</taxon>
        <taxon>Tracheophyta</taxon>
        <taxon>Spermatophyta</taxon>
        <taxon>Magnoliopsida</taxon>
        <taxon>eudicotyledons</taxon>
        <taxon>Gunneridae</taxon>
        <taxon>Pentapetalae</taxon>
        <taxon>asterids</taxon>
        <taxon>lamiids</taxon>
        <taxon>Solanales</taxon>
        <taxon>Solanaceae</taxon>
        <taxon>Nicotianoideae</taxon>
        <taxon>Nicotianeae</taxon>
        <taxon>Nicotiana</taxon>
    </lineage>
</organism>
<accession>A0AC58U534</accession>
<dbReference type="RefSeq" id="XP_075104583.1">
    <property type="nucleotide sequence ID" value="XM_075248482.1"/>
</dbReference>
<proteinExistence type="predicted"/>
<protein>
    <submittedName>
        <fullName evidence="2">Uncharacterized protein LOC107802354 isoform X2</fullName>
    </submittedName>
</protein>